<proteinExistence type="predicted"/>
<gene>
    <name evidence="2" type="ORF">AVEN_262530_1</name>
</gene>
<evidence type="ECO:0000313" key="2">
    <source>
        <dbReference type="EMBL" id="GBN26275.1"/>
    </source>
</evidence>
<sequence>MSLDKTKLFKLLQTKPLSRSDQDPPKNQQECGLPKLSHSPNT</sequence>
<name>A0A4Y2MGP1_ARAVE</name>
<evidence type="ECO:0000256" key="1">
    <source>
        <dbReference type="SAM" id="MobiDB-lite"/>
    </source>
</evidence>
<reference evidence="2 3" key="1">
    <citation type="journal article" date="2019" name="Sci. Rep.">
        <title>Orb-weaving spider Araneus ventricosus genome elucidates the spidroin gene catalogue.</title>
        <authorList>
            <person name="Kono N."/>
            <person name="Nakamura H."/>
            <person name="Ohtoshi R."/>
            <person name="Moran D.A.P."/>
            <person name="Shinohara A."/>
            <person name="Yoshida Y."/>
            <person name="Fujiwara M."/>
            <person name="Mori M."/>
            <person name="Tomita M."/>
            <person name="Arakawa K."/>
        </authorList>
    </citation>
    <scope>NUCLEOTIDE SEQUENCE [LARGE SCALE GENOMIC DNA]</scope>
</reference>
<feature type="region of interest" description="Disordered" evidence="1">
    <location>
        <begin position="1"/>
        <end position="42"/>
    </location>
</feature>
<comment type="caution">
    <text evidence="2">The sequence shown here is derived from an EMBL/GenBank/DDBJ whole genome shotgun (WGS) entry which is preliminary data.</text>
</comment>
<protein>
    <submittedName>
        <fullName evidence="2">Uncharacterized protein</fullName>
    </submittedName>
</protein>
<evidence type="ECO:0000313" key="3">
    <source>
        <dbReference type="Proteomes" id="UP000499080"/>
    </source>
</evidence>
<keyword evidence="3" id="KW-1185">Reference proteome</keyword>
<dbReference type="EMBL" id="BGPR01204363">
    <property type="protein sequence ID" value="GBN26275.1"/>
    <property type="molecule type" value="Genomic_DNA"/>
</dbReference>
<organism evidence="2 3">
    <name type="scientific">Araneus ventricosus</name>
    <name type="common">Orbweaver spider</name>
    <name type="synonym">Epeira ventricosa</name>
    <dbReference type="NCBI Taxonomy" id="182803"/>
    <lineage>
        <taxon>Eukaryota</taxon>
        <taxon>Metazoa</taxon>
        <taxon>Ecdysozoa</taxon>
        <taxon>Arthropoda</taxon>
        <taxon>Chelicerata</taxon>
        <taxon>Arachnida</taxon>
        <taxon>Araneae</taxon>
        <taxon>Araneomorphae</taxon>
        <taxon>Entelegynae</taxon>
        <taxon>Araneoidea</taxon>
        <taxon>Araneidae</taxon>
        <taxon>Araneus</taxon>
    </lineage>
</organism>
<feature type="non-terminal residue" evidence="2">
    <location>
        <position position="42"/>
    </location>
</feature>
<dbReference type="AlphaFoldDB" id="A0A4Y2MGP1"/>
<accession>A0A4Y2MGP1</accession>
<dbReference type="Proteomes" id="UP000499080">
    <property type="component" value="Unassembled WGS sequence"/>
</dbReference>